<protein>
    <submittedName>
        <fullName evidence="2">Alpha/beta hydrolase</fullName>
    </submittedName>
</protein>
<dbReference type="Pfam" id="PF00561">
    <property type="entry name" value="Abhydrolase_1"/>
    <property type="match status" value="1"/>
</dbReference>
<sequence>MNKAKEIVFNLPHIQLAARQWGDKDKPIILALHGWLDNANSFEPLAPLLHDYCLIAIDWPGHGKSQHRQQGYSLHLTDYVFDLDSLVLHLCEQFSISKIHILGHSFGGIIGAIYTSLFPEHVASLNLVEALSPLFENEQQTKMRLRQSIIQHRDLTNSSKTAKSYSSLESIAKNRHKLTELQYQFCLSILSRNITPSHNGVCLKTDPKLKLGSAWRYSEAQVLNLIDSVLVPSLLILGESGFAELQHAPNRLQDYFRQLTIVTSEGGHHVHMDNPRHVAAHICTMIEQL</sequence>
<dbReference type="AlphaFoldDB" id="A0A3L8Q2U1"/>
<dbReference type="GO" id="GO:0016020">
    <property type="term" value="C:membrane"/>
    <property type="evidence" value="ECO:0007669"/>
    <property type="project" value="TreeGrafter"/>
</dbReference>
<evidence type="ECO:0000259" key="1">
    <source>
        <dbReference type="Pfam" id="PF00561"/>
    </source>
</evidence>
<dbReference type="SUPFAM" id="SSF53474">
    <property type="entry name" value="alpha/beta-Hydrolases"/>
    <property type="match status" value="1"/>
</dbReference>
<comment type="caution">
    <text evidence="2">The sequence shown here is derived from an EMBL/GenBank/DDBJ whole genome shotgun (WGS) entry which is preliminary data.</text>
</comment>
<name>A0A3L8Q2U1_9GAMM</name>
<keyword evidence="3" id="KW-1185">Reference proteome</keyword>
<dbReference type="InterPro" id="IPR000073">
    <property type="entry name" value="AB_hydrolase_1"/>
</dbReference>
<evidence type="ECO:0000313" key="3">
    <source>
        <dbReference type="Proteomes" id="UP000281474"/>
    </source>
</evidence>
<dbReference type="OrthoDB" id="149912at2"/>
<dbReference type="Proteomes" id="UP000281474">
    <property type="component" value="Unassembled WGS sequence"/>
</dbReference>
<dbReference type="GO" id="GO:0016787">
    <property type="term" value="F:hydrolase activity"/>
    <property type="evidence" value="ECO:0007669"/>
    <property type="project" value="UniProtKB-KW"/>
</dbReference>
<accession>A0A3L8Q2U1</accession>
<dbReference type="PRINTS" id="PR00111">
    <property type="entry name" value="ABHYDROLASE"/>
</dbReference>
<reference evidence="2 3" key="1">
    <citation type="submission" date="2018-09" db="EMBL/GenBank/DDBJ databases">
        <title>Phylogeny of the Shewanellaceae, and recommendation for two new genera, Pseudoshewanella and Parashewanella.</title>
        <authorList>
            <person name="Wang G."/>
        </authorList>
    </citation>
    <scope>NUCLEOTIDE SEQUENCE [LARGE SCALE GENOMIC DNA]</scope>
    <source>
        <strain evidence="2 3">C51</strain>
    </source>
</reference>
<dbReference type="InterPro" id="IPR029058">
    <property type="entry name" value="AB_hydrolase_fold"/>
</dbReference>
<dbReference type="InterPro" id="IPR050266">
    <property type="entry name" value="AB_hydrolase_sf"/>
</dbReference>
<dbReference type="PANTHER" id="PTHR43798:SF33">
    <property type="entry name" value="HYDROLASE, PUTATIVE (AFU_ORTHOLOGUE AFUA_2G14860)-RELATED"/>
    <property type="match status" value="1"/>
</dbReference>
<keyword evidence="2" id="KW-0378">Hydrolase</keyword>
<dbReference type="Gene3D" id="3.40.50.1820">
    <property type="entry name" value="alpha/beta hydrolase"/>
    <property type="match status" value="1"/>
</dbReference>
<dbReference type="PANTHER" id="PTHR43798">
    <property type="entry name" value="MONOACYLGLYCEROL LIPASE"/>
    <property type="match status" value="1"/>
</dbReference>
<dbReference type="EMBL" id="QZEI01000005">
    <property type="protein sequence ID" value="RLV61253.1"/>
    <property type="molecule type" value="Genomic_DNA"/>
</dbReference>
<feature type="domain" description="AB hydrolase-1" evidence="1">
    <location>
        <begin position="27"/>
        <end position="275"/>
    </location>
</feature>
<proteinExistence type="predicted"/>
<evidence type="ECO:0000313" key="2">
    <source>
        <dbReference type="EMBL" id="RLV61253.1"/>
    </source>
</evidence>
<dbReference type="RefSeq" id="WP_121837515.1">
    <property type="nucleotide sequence ID" value="NZ_ML014756.1"/>
</dbReference>
<gene>
    <name evidence="2" type="ORF">D5018_03065</name>
</gene>
<organism evidence="2 3">
    <name type="scientific">Parashewanella curva</name>
    <dbReference type="NCBI Taxonomy" id="2338552"/>
    <lineage>
        <taxon>Bacteria</taxon>
        <taxon>Pseudomonadati</taxon>
        <taxon>Pseudomonadota</taxon>
        <taxon>Gammaproteobacteria</taxon>
        <taxon>Alteromonadales</taxon>
        <taxon>Shewanellaceae</taxon>
        <taxon>Parashewanella</taxon>
    </lineage>
</organism>